<evidence type="ECO:0000256" key="2">
    <source>
        <dbReference type="SAM" id="Phobius"/>
    </source>
</evidence>
<feature type="compositionally biased region" description="Basic and acidic residues" evidence="1">
    <location>
        <begin position="116"/>
        <end position="132"/>
    </location>
</feature>
<feature type="transmembrane region" description="Helical" evidence="2">
    <location>
        <begin position="42"/>
        <end position="62"/>
    </location>
</feature>
<feature type="region of interest" description="Disordered" evidence="1">
    <location>
        <begin position="69"/>
        <end position="138"/>
    </location>
</feature>
<dbReference type="InterPro" id="IPR015402">
    <property type="entry name" value="DUF1980"/>
</dbReference>
<protein>
    <recommendedName>
        <fullName evidence="3">DUF1980 domain-containing protein</fullName>
    </recommendedName>
</protein>
<reference evidence="4 5" key="1">
    <citation type="submission" date="2014-03" db="EMBL/GenBank/DDBJ databases">
        <title>Draft Genome Sequences of 13 Willow Endophytes.</title>
        <authorList>
            <person name="Gan H.Y."/>
            <person name="Gan H.M."/>
            <person name="Savka M.A."/>
            <person name="Hudson A.O."/>
        </authorList>
    </citation>
    <scope>NUCLEOTIDE SEQUENCE [LARGE SCALE GENOMIC DNA]</scope>
    <source>
        <strain evidence="4 5">RIT293</strain>
    </source>
</reference>
<dbReference type="PANTHER" id="PTHR40047:SF1">
    <property type="entry name" value="UPF0703 PROTEIN YCGQ"/>
    <property type="match status" value="1"/>
</dbReference>
<dbReference type="InterPro" id="IPR048447">
    <property type="entry name" value="DUF1980_C"/>
</dbReference>
<evidence type="ECO:0000313" key="4">
    <source>
        <dbReference type="EMBL" id="EZP27826.1"/>
    </source>
</evidence>
<evidence type="ECO:0000256" key="1">
    <source>
        <dbReference type="SAM" id="MobiDB-lite"/>
    </source>
</evidence>
<dbReference type="InterPro" id="IPR052955">
    <property type="entry name" value="UPF0703_membrane_permease"/>
</dbReference>
<dbReference type="NCBIfam" id="TIGR03943">
    <property type="entry name" value="TIGR03943 family putative permease subunit"/>
    <property type="match status" value="1"/>
</dbReference>
<keyword evidence="5" id="KW-1185">Reference proteome</keyword>
<dbReference type="AlphaFoldDB" id="A0A031FUE9"/>
<evidence type="ECO:0000259" key="3">
    <source>
        <dbReference type="Pfam" id="PF21537"/>
    </source>
</evidence>
<dbReference type="PANTHER" id="PTHR40047">
    <property type="entry name" value="UPF0703 PROTEIN YCGQ"/>
    <property type="match status" value="1"/>
</dbReference>
<keyword evidence="2" id="KW-0472">Membrane</keyword>
<dbReference type="eggNOG" id="COG3689">
    <property type="taxonomic scope" value="Bacteria"/>
</dbReference>
<dbReference type="Proteomes" id="UP000024001">
    <property type="component" value="Unassembled WGS sequence"/>
</dbReference>
<sequence length="303" mass="31217">MRDTVWFRMLGVGAVASIAALTLALALTDRLSLYINPESSWFAVSMAVLALVGAVLSFLLPLGAAEDHGHDHGDAPAPAAPGIRRSSADSDPSATFDPNPAHISESAADAAGSRRSQREHAHSRTEDHDPHHHAPRSPRQLVGTAATIAGGVLALGVAGTMLVVPPATLSAELAASRTTGAAPLFQGSDTVALAITGDTASFGIGDWASVFATATDPELFDGTEISLTGFVAPGKGGFDLTRLIITHCVIDAQPASLPIAADDVPSNGQWVTVTGTIRDVNGQLEVKAASVKPIAQPKDPYEF</sequence>
<name>A0A031FUE9_9MICO</name>
<feature type="domain" description="DUF1980" evidence="3">
    <location>
        <begin position="215"/>
        <end position="301"/>
    </location>
</feature>
<comment type="caution">
    <text evidence="4">The sequence shown here is derived from an EMBL/GenBank/DDBJ whole genome shotgun (WGS) entry which is preliminary data.</text>
</comment>
<keyword evidence="2" id="KW-0812">Transmembrane</keyword>
<dbReference type="PATRIC" id="fig|273677.3.peg.1801"/>
<accession>A0A031FUE9</accession>
<organism evidence="4 5">
    <name type="scientific">Microbacterium oleivorans</name>
    <dbReference type="NCBI Taxonomy" id="273677"/>
    <lineage>
        <taxon>Bacteria</taxon>
        <taxon>Bacillati</taxon>
        <taxon>Actinomycetota</taxon>
        <taxon>Actinomycetes</taxon>
        <taxon>Micrococcales</taxon>
        <taxon>Microbacteriaceae</taxon>
        <taxon>Microbacterium</taxon>
    </lineage>
</organism>
<feature type="transmembrane region" description="Helical" evidence="2">
    <location>
        <begin position="141"/>
        <end position="164"/>
    </location>
</feature>
<proteinExistence type="predicted"/>
<evidence type="ECO:0000313" key="5">
    <source>
        <dbReference type="Proteomes" id="UP000024001"/>
    </source>
</evidence>
<gene>
    <name evidence="4" type="ORF">BW34_01818</name>
</gene>
<dbReference type="Pfam" id="PF21537">
    <property type="entry name" value="DUF1980_C"/>
    <property type="match status" value="1"/>
</dbReference>
<keyword evidence="2" id="KW-1133">Transmembrane helix</keyword>
<dbReference type="EMBL" id="JFYO01000005">
    <property type="protein sequence ID" value="EZP27826.1"/>
    <property type="molecule type" value="Genomic_DNA"/>
</dbReference>